<dbReference type="Gramene" id="ONIVA05G21640.2">
    <property type="protein sequence ID" value="ONIVA05G21640.2"/>
    <property type="gene ID" value="ONIVA05G21640"/>
</dbReference>
<reference evidence="1" key="2">
    <citation type="submission" date="2018-04" db="EMBL/GenBank/DDBJ databases">
        <title>OnivRS2 (Oryza nivara Reference Sequence Version 2).</title>
        <authorList>
            <person name="Zhang J."/>
            <person name="Kudrna D."/>
            <person name="Lee S."/>
            <person name="Talag J."/>
            <person name="Rajasekar S."/>
            <person name="Welchert J."/>
            <person name="Hsing Y.-I."/>
            <person name="Wing R.A."/>
        </authorList>
    </citation>
    <scope>NUCLEOTIDE SEQUENCE [LARGE SCALE GENOMIC DNA]</scope>
    <source>
        <strain evidence="1">SL10</strain>
    </source>
</reference>
<dbReference type="AlphaFoldDB" id="A0A0E0HG49"/>
<dbReference type="Proteomes" id="UP000006591">
    <property type="component" value="Chromosome 5"/>
</dbReference>
<evidence type="ECO:0000313" key="2">
    <source>
        <dbReference type="Proteomes" id="UP000006591"/>
    </source>
</evidence>
<organism evidence="1">
    <name type="scientific">Oryza nivara</name>
    <name type="common">Indian wild rice</name>
    <name type="synonym">Oryza sativa f. spontanea</name>
    <dbReference type="NCBI Taxonomy" id="4536"/>
    <lineage>
        <taxon>Eukaryota</taxon>
        <taxon>Viridiplantae</taxon>
        <taxon>Streptophyta</taxon>
        <taxon>Embryophyta</taxon>
        <taxon>Tracheophyta</taxon>
        <taxon>Spermatophyta</taxon>
        <taxon>Magnoliopsida</taxon>
        <taxon>Liliopsida</taxon>
        <taxon>Poales</taxon>
        <taxon>Poaceae</taxon>
        <taxon>BOP clade</taxon>
        <taxon>Oryzoideae</taxon>
        <taxon>Oryzeae</taxon>
        <taxon>Oryzinae</taxon>
        <taxon>Oryza</taxon>
    </lineage>
</organism>
<protein>
    <submittedName>
        <fullName evidence="1">Uncharacterized protein</fullName>
    </submittedName>
</protein>
<sequence length="82" mass="8963">MRASTEEADKLSGWANRKSCANAMASSARRGRGWRVGDALVRGRASVFCFARSSVLQLPSSWLYLTMSSGHLNPQEPIDTCT</sequence>
<keyword evidence="2" id="KW-1185">Reference proteome</keyword>
<accession>A0A0E0HG49</accession>
<evidence type="ECO:0000313" key="1">
    <source>
        <dbReference type="EnsemblPlants" id="ONIVA05G21640.2"/>
    </source>
</evidence>
<name>A0A0E0HG49_ORYNI</name>
<dbReference type="EnsemblPlants" id="ONIVA05G21640.2">
    <property type="protein sequence ID" value="ONIVA05G21640.2"/>
    <property type="gene ID" value="ONIVA05G21640"/>
</dbReference>
<dbReference type="HOGENOM" id="CLU_2562295_0_0_1"/>
<proteinExistence type="predicted"/>
<reference evidence="1" key="1">
    <citation type="submission" date="2015-04" db="UniProtKB">
        <authorList>
            <consortium name="EnsemblPlants"/>
        </authorList>
    </citation>
    <scope>IDENTIFICATION</scope>
    <source>
        <strain evidence="1">SL10</strain>
    </source>
</reference>